<feature type="compositionally biased region" description="Basic and acidic residues" evidence="8">
    <location>
        <begin position="280"/>
        <end position="312"/>
    </location>
</feature>
<dbReference type="OrthoDB" id="8693905at2759"/>
<feature type="region of interest" description="Disordered" evidence="8">
    <location>
        <begin position="463"/>
        <end position="523"/>
    </location>
</feature>
<accession>A0A1E3JKG2</accession>
<dbReference type="FunFam" id="1.25.10.10:FF:000583">
    <property type="entry name" value="MAP3K epsilon protein kinase 1"/>
    <property type="match status" value="1"/>
</dbReference>
<comment type="similarity">
    <text evidence="6">Belongs to the protein kinase superfamily. STE Ser/Thr protein kinase family.</text>
</comment>
<dbReference type="InterPro" id="IPR011009">
    <property type="entry name" value="Kinase-like_dom_sf"/>
</dbReference>
<proteinExistence type="inferred from homology"/>
<feature type="compositionally biased region" description="Polar residues" evidence="8">
    <location>
        <begin position="1329"/>
        <end position="1344"/>
    </location>
</feature>
<dbReference type="GO" id="GO:0005524">
    <property type="term" value="F:ATP binding"/>
    <property type="evidence" value="ECO:0007669"/>
    <property type="project" value="UniProtKB-UniRule"/>
</dbReference>
<feature type="compositionally biased region" description="Low complexity" evidence="8">
    <location>
        <begin position="264"/>
        <end position="279"/>
    </location>
</feature>
<dbReference type="InterPro" id="IPR050629">
    <property type="entry name" value="STE20/SPS1-PAK"/>
</dbReference>
<name>A0A1E3JKG2_9TREE</name>
<evidence type="ECO:0000256" key="2">
    <source>
        <dbReference type="ARBA" id="ARBA00022679"/>
    </source>
</evidence>
<dbReference type="PROSITE" id="PS00108">
    <property type="entry name" value="PROTEIN_KINASE_ST"/>
    <property type="match status" value="1"/>
</dbReference>
<feature type="compositionally biased region" description="Low complexity" evidence="8">
    <location>
        <begin position="1377"/>
        <end position="1394"/>
    </location>
</feature>
<feature type="compositionally biased region" description="Low complexity" evidence="8">
    <location>
        <begin position="1345"/>
        <end position="1359"/>
    </location>
</feature>
<feature type="compositionally biased region" description="Pro residues" evidence="8">
    <location>
        <begin position="580"/>
        <end position="595"/>
    </location>
</feature>
<keyword evidence="3" id="KW-0479">Metal-binding</keyword>
<dbReference type="PROSITE" id="PS00107">
    <property type="entry name" value="PROTEIN_KINASE_ATP"/>
    <property type="match status" value="1"/>
</dbReference>
<dbReference type="Gene3D" id="1.25.10.10">
    <property type="entry name" value="Leucine-rich Repeat Variant"/>
    <property type="match status" value="2"/>
</dbReference>
<dbReference type="InterPro" id="IPR016024">
    <property type="entry name" value="ARM-type_fold"/>
</dbReference>
<feature type="compositionally biased region" description="Polar residues" evidence="8">
    <location>
        <begin position="1293"/>
        <end position="1306"/>
    </location>
</feature>
<dbReference type="EMBL" id="MEKH01000010">
    <property type="protein sequence ID" value="ODO01354.1"/>
    <property type="molecule type" value="Genomic_DNA"/>
</dbReference>
<feature type="compositionally biased region" description="Low complexity" evidence="8">
    <location>
        <begin position="663"/>
        <end position="681"/>
    </location>
</feature>
<evidence type="ECO:0000256" key="7">
    <source>
        <dbReference type="PROSITE-ProRule" id="PRU10141"/>
    </source>
</evidence>
<feature type="region of interest" description="Disordered" evidence="8">
    <location>
        <begin position="358"/>
        <end position="408"/>
    </location>
</feature>
<dbReference type="GO" id="GO:0005737">
    <property type="term" value="C:cytoplasm"/>
    <property type="evidence" value="ECO:0007669"/>
    <property type="project" value="TreeGrafter"/>
</dbReference>
<dbReference type="SUPFAM" id="SSF48371">
    <property type="entry name" value="ARM repeat"/>
    <property type="match status" value="1"/>
</dbReference>
<dbReference type="CDD" id="cd06627">
    <property type="entry name" value="STKc_Cdc7_like"/>
    <property type="match status" value="1"/>
</dbReference>
<evidence type="ECO:0000256" key="8">
    <source>
        <dbReference type="SAM" id="MobiDB-lite"/>
    </source>
</evidence>
<sequence length="1479" mass="162823">MATLSNYQLGDLLGRGASGNVYRALNFLTGETVAIKSISLLSLTPSLLPDIMSEIDLLKNLNHPNIVKYKGFARDKENLFIVLEYCENGSLQTILKKFGKFPESLVAVYISQVLQGLIYLHEQGVIHRDIKGANILTNKDGSVKLADFGVSSRATAPLADSGDAEVVGSPYWMAPEVIEQSGASTASDIWSVGCVVVELMEGKPPYGDLAPMQALWRIVQDEGMRVPEGASPIVKDFLYHCFQKDPNLRVSAKKLLRHPWMLSVKKSAESSPSSPLSLKNESELKEKAKPSEEETEKNSKDEGLKVPERDENSGSGTVRAKKPMTVYDQAVQRVQEWNEALNGKPLLPLHFNYGADRSQLSPKQAQPASPSPSPENNPSPPAPNANEANPTPLSPYSHSLPYRRRRQRRHIRRAIRRGGGPGLLTKNFMVSDVLNRAKEEEGGEKWDDDFAEDITLSKLPSEVVGRKDEPQTADEINQKTVRPLRESLPLKEAPKALEPLLEKPLTSEPSSGKHVSSDDDYSDMAFGDNEKALETKFAQLKLKAKTRRGIMHPDDIHKIPLSPISKQTPTKPPVRSVSNPTPPSTLPIPPSPRPGIPGRSSPSSRQNSLRGKAKVGEEVEEQMKKYTEKEEEEWEDVFVGNNSHLSHHSKTLPRSLHLTAPTSSTLSLSTTTPSTPGFPQSGAYEEEDSEQDPFAEIDDDFENVGEDDMEANVVRDKRATLMAAVGRLIDGLDPHKSAFELKGVCDELLDLMENTTPEMGLESHFVTHHGMMAVLEVLESRLSREVAVRLLRLVNLIVGSDVEMLESFCLIGGIPVIIPYTSKKHSLEIRLEASTFIQHLTASPLTLQMFISCRGLRILVELLDEDYVANSSLVGSALEGIKEVFELQSPTPRNDFVRMFVREGVIDPLSTALLAILKDLKGSYVEEEKEKDAEEMAVYELANRAVGVLLLFCQVAQADGRVQEAFAVRTIMIRLLKACGLLPRKLLITAIKAIKHLSTSPQLIEVLQNSNAMDILVELLGKSIKGSHSNEICSHLFQTIYSMTRLSKSRQEEAASSGIIPLLKRVIQNKSPLKQFALPILCDLANAGKGSRRLLWQNDGLRLYLDLLQDPYWRVSALDSILSWMQDETARVEDVLLEQDSCDSLAMCFVQASGVSFEGILDPFLKILRLSTSLTSSLSHPPFFSRLSDSLERSSKAVTKLNLLRLTKAICESHPDRQTLVERFSLADIVERLSRQDGAVLVRELAKEVLPGLLFGSDVPDLGGEVVREELDARDGSFRSSRGKSDGRREGVKTSSQLRRTLSENVVSDALHPHTRPEPHVPPVPSVPSTISRATGSGSTRHGASSSISTFSSSSSGSSRGAHRVSLRPVSHTNNASLSSSLSSSTSTSTPLSSRGRISPLPPLTSPRPYPQPSSSFPQPMLVPLADKDAVKGAAEKPKHKRRISRSQLKDMQWQTDENGNVRKDLGRVGNRLSGFTIE</sequence>
<dbReference type="PROSITE" id="PS50011">
    <property type="entry name" value="PROTEIN_KINASE_DOM"/>
    <property type="match status" value="1"/>
</dbReference>
<organism evidence="10 11">
    <name type="scientific">Cryptococcus amylolentus CBS 6273</name>
    <dbReference type="NCBI Taxonomy" id="1296118"/>
    <lineage>
        <taxon>Eukaryota</taxon>
        <taxon>Fungi</taxon>
        <taxon>Dikarya</taxon>
        <taxon>Basidiomycota</taxon>
        <taxon>Agaricomycotina</taxon>
        <taxon>Tremellomycetes</taxon>
        <taxon>Tremellales</taxon>
        <taxon>Cryptococcaceae</taxon>
        <taxon>Cryptococcus</taxon>
    </lineage>
</organism>
<dbReference type="Gene3D" id="1.10.510.10">
    <property type="entry name" value="Transferase(Phosphotransferase) domain 1"/>
    <property type="match status" value="1"/>
</dbReference>
<feature type="compositionally biased region" description="Basic and acidic residues" evidence="8">
    <location>
        <begin position="1426"/>
        <end position="1437"/>
    </location>
</feature>
<evidence type="ECO:0000259" key="9">
    <source>
        <dbReference type="PROSITE" id="PS50011"/>
    </source>
</evidence>
<dbReference type="InterPro" id="IPR011989">
    <property type="entry name" value="ARM-like"/>
</dbReference>
<feature type="region of interest" description="Disordered" evidence="8">
    <location>
        <begin position="548"/>
        <end position="631"/>
    </location>
</feature>
<evidence type="ECO:0000256" key="3">
    <source>
        <dbReference type="ARBA" id="ARBA00022723"/>
    </source>
</evidence>
<feature type="compositionally biased region" description="Pro residues" evidence="8">
    <location>
        <begin position="1400"/>
        <end position="1412"/>
    </location>
</feature>
<dbReference type="InterPro" id="IPR008271">
    <property type="entry name" value="Ser/Thr_kinase_AS"/>
</dbReference>
<feature type="region of interest" description="Disordered" evidence="8">
    <location>
        <begin position="663"/>
        <end position="688"/>
    </location>
</feature>
<dbReference type="InterPro" id="IPR017441">
    <property type="entry name" value="Protein_kinase_ATP_BS"/>
</dbReference>
<keyword evidence="5 7" id="KW-0067">ATP-binding</keyword>
<protein>
    <recommendedName>
        <fullName evidence="1">non-specific serine/threonine protein kinase</fullName>
        <ecNumber evidence="1">2.7.11.1</ecNumber>
    </recommendedName>
</protein>
<reference evidence="10 11" key="1">
    <citation type="submission" date="2016-06" db="EMBL/GenBank/DDBJ databases">
        <title>Evolution of pathogenesis and genome organization in the Tremellales.</title>
        <authorList>
            <person name="Cuomo C."/>
            <person name="Litvintseva A."/>
            <person name="Heitman J."/>
            <person name="Chen Y."/>
            <person name="Sun S."/>
            <person name="Springer D."/>
            <person name="Dromer F."/>
            <person name="Young S."/>
            <person name="Zeng Q."/>
            <person name="Chapman S."/>
            <person name="Gujja S."/>
            <person name="Saif S."/>
            <person name="Birren B."/>
        </authorList>
    </citation>
    <scope>NUCLEOTIDE SEQUENCE [LARGE SCALE GENOMIC DNA]</scope>
    <source>
        <strain evidence="10 11">CBS 6273</strain>
    </source>
</reference>
<dbReference type="PANTHER" id="PTHR48012:SF26">
    <property type="entry name" value="SERINE_THREONINE-PROTEIN KINASE DDB_G0283821-RELATED"/>
    <property type="match status" value="1"/>
</dbReference>
<keyword evidence="2" id="KW-0808">Transferase</keyword>
<evidence type="ECO:0000256" key="1">
    <source>
        <dbReference type="ARBA" id="ARBA00012513"/>
    </source>
</evidence>
<dbReference type="EC" id="2.7.11.1" evidence="1"/>
<evidence type="ECO:0000313" key="11">
    <source>
        <dbReference type="Proteomes" id="UP000095149"/>
    </source>
</evidence>
<dbReference type="SMART" id="SM00220">
    <property type="entry name" value="S_TKc"/>
    <property type="match status" value="1"/>
</dbReference>
<feature type="compositionally biased region" description="Pro residues" evidence="8">
    <location>
        <begin position="369"/>
        <end position="383"/>
    </location>
</feature>
<feature type="compositionally biased region" description="Basic and acidic residues" evidence="8">
    <location>
        <begin position="1274"/>
        <end position="1292"/>
    </location>
</feature>
<comment type="caution">
    <text evidence="10">The sequence shown here is derived from an EMBL/GenBank/DDBJ whole genome shotgun (WGS) entry which is preliminary data.</text>
</comment>
<evidence type="ECO:0000256" key="5">
    <source>
        <dbReference type="ARBA" id="ARBA00022840"/>
    </source>
</evidence>
<dbReference type="Proteomes" id="UP000095149">
    <property type="component" value="Unassembled WGS sequence"/>
</dbReference>
<evidence type="ECO:0000256" key="6">
    <source>
        <dbReference type="ARBA" id="ARBA00025754"/>
    </source>
</evidence>
<dbReference type="PANTHER" id="PTHR48012">
    <property type="entry name" value="STERILE20-LIKE KINASE, ISOFORM B-RELATED"/>
    <property type="match status" value="1"/>
</dbReference>
<feature type="region of interest" description="Disordered" evidence="8">
    <location>
        <begin position="264"/>
        <end position="324"/>
    </location>
</feature>
<dbReference type="SUPFAM" id="SSF56112">
    <property type="entry name" value="Protein kinase-like (PK-like)"/>
    <property type="match status" value="1"/>
</dbReference>
<feature type="region of interest" description="Disordered" evidence="8">
    <location>
        <begin position="1274"/>
        <end position="1467"/>
    </location>
</feature>
<evidence type="ECO:0000313" key="10">
    <source>
        <dbReference type="EMBL" id="ODO01354.1"/>
    </source>
</evidence>
<feature type="compositionally biased region" description="Basic and acidic residues" evidence="8">
    <location>
        <begin position="614"/>
        <end position="628"/>
    </location>
</feature>
<feature type="domain" description="Protein kinase" evidence="9">
    <location>
        <begin position="7"/>
        <end position="261"/>
    </location>
</feature>
<gene>
    <name evidence="10" type="ORF">I350_06173</name>
</gene>
<feature type="compositionally biased region" description="Basic and acidic residues" evidence="8">
    <location>
        <begin position="483"/>
        <end position="495"/>
    </location>
</feature>
<dbReference type="GO" id="GO:0004674">
    <property type="term" value="F:protein serine/threonine kinase activity"/>
    <property type="evidence" value="ECO:0007669"/>
    <property type="project" value="UniProtKB-EC"/>
</dbReference>
<feature type="binding site" evidence="7">
    <location>
        <position position="36"/>
    </location>
    <ligand>
        <name>ATP</name>
        <dbReference type="ChEBI" id="CHEBI:30616"/>
    </ligand>
</feature>
<dbReference type="Pfam" id="PF00069">
    <property type="entry name" value="Pkinase"/>
    <property type="match status" value="1"/>
</dbReference>
<keyword evidence="4 7" id="KW-0547">Nucleotide-binding</keyword>
<dbReference type="InterPro" id="IPR000719">
    <property type="entry name" value="Prot_kinase_dom"/>
</dbReference>
<dbReference type="GO" id="GO:0046872">
    <property type="term" value="F:metal ion binding"/>
    <property type="evidence" value="ECO:0007669"/>
    <property type="project" value="UniProtKB-KW"/>
</dbReference>
<dbReference type="FunFam" id="1.10.510.10:FF:000946">
    <property type="entry name" value="Probable serine/threonine-protein kinase DDB_G0284251"/>
    <property type="match status" value="1"/>
</dbReference>
<evidence type="ECO:0000256" key="4">
    <source>
        <dbReference type="ARBA" id="ARBA00022741"/>
    </source>
</evidence>